<evidence type="ECO:0000256" key="3">
    <source>
        <dbReference type="SAM" id="MobiDB-lite"/>
    </source>
</evidence>
<feature type="domain" description="Glycosyltransferase subfamily 4-like N-terminal" evidence="4">
    <location>
        <begin position="138"/>
        <end position="290"/>
    </location>
</feature>
<keyword evidence="1" id="KW-0328">Glycosyltransferase</keyword>
<dbReference type="GO" id="GO:0009103">
    <property type="term" value="P:lipopolysaccharide biosynthetic process"/>
    <property type="evidence" value="ECO:0007669"/>
    <property type="project" value="TreeGrafter"/>
</dbReference>
<dbReference type="PANTHER" id="PTHR46401">
    <property type="entry name" value="GLYCOSYLTRANSFERASE WBBK-RELATED"/>
    <property type="match status" value="1"/>
</dbReference>
<evidence type="ECO:0000256" key="1">
    <source>
        <dbReference type="ARBA" id="ARBA00022676"/>
    </source>
</evidence>
<reference evidence="5 6" key="1">
    <citation type="submission" date="2019-02" db="EMBL/GenBank/DDBJ databases">
        <title>Draft genome sequences of novel Actinobacteria.</title>
        <authorList>
            <person name="Sahin N."/>
            <person name="Ay H."/>
            <person name="Saygin H."/>
        </authorList>
    </citation>
    <scope>NUCLEOTIDE SEQUENCE [LARGE SCALE GENOMIC DNA]</scope>
    <source>
        <strain evidence="5 6">KC603</strain>
    </source>
</reference>
<dbReference type="EMBL" id="SMKL01000008">
    <property type="protein sequence ID" value="TDC53542.1"/>
    <property type="molecule type" value="Genomic_DNA"/>
</dbReference>
<dbReference type="Proteomes" id="UP000295621">
    <property type="component" value="Unassembled WGS sequence"/>
</dbReference>
<name>A0A4R4RXA0_9ACTN</name>
<accession>A0A4R4RXA0</accession>
<dbReference type="GO" id="GO:0016757">
    <property type="term" value="F:glycosyltransferase activity"/>
    <property type="evidence" value="ECO:0007669"/>
    <property type="project" value="UniProtKB-KW"/>
</dbReference>
<comment type="caution">
    <text evidence="5">The sequence shown here is derived from an EMBL/GenBank/DDBJ whole genome shotgun (WGS) entry which is preliminary data.</text>
</comment>
<keyword evidence="6" id="KW-1185">Reference proteome</keyword>
<dbReference type="Gene3D" id="3.40.50.2000">
    <property type="entry name" value="Glycogen Phosphorylase B"/>
    <property type="match status" value="2"/>
</dbReference>
<dbReference type="PANTHER" id="PTHR46401:SF2">
    <property type="entry name" value="GLYCOSYLTRANSFERASE WBBK-RELATED"/>
    <property type="match status" value="1"/>
</dbReference>
<proteinExistence type="predicted"/>
<feature type="region of interest" description="Disordered" evidence="3">
    <location>
        <begin position="1"/>
        <end position="23"/>
    </location>
</feature>
<dbReference type="Pfam" id="PF13692">
    <property type="entry name" value="Glyco_trans_1_4"/>
    <property type="match status" value="1"/>
</dbReference>
<sequence>MRQRGHDDIRSSSVRRGDEPGTRTAVVVTMKPRLRGRIRRTVETLLLMGFTVVFLTHTDPEPIRGDLSHPRFEVRQVRVRSWLERVQIAMSARSVRRLERYRARVRRRHRRRVQAWVRSDFDRPPATGEPRRSLWFRVRRLHRRLRLLVVRTFRRAMRRVRRRRNAAWRWSIRTMRWALRPLHRFSRFLAYWEASAALIRAEEPDLVVSSDLPGLVGASRGARAIGSPHAHDCHELYLESTALSRLDKFLFRPFERTYMRRADVVFSVNHSIAAEYRRRYGLKRMRVVRNCAQLPDQVEPVELWRVAHLPPSATIMLYQGGFAPGRGLEVLIDGVSELPADVALVLLGFGAMEDELWQLAADRGISDRFRILPAVPPEQLLSYTAGADVGLIPYQPVSRNNYYSLPNKVFEYTAVGVPIITSDLPELRKVAVSSGCGVVYDPYDPASFTAAAANLLQPSVYPQARAAALQYGAENHWGLERRRFETAITRLVPAGLEAPRSVDPLAVVGERPLEALP</sequence>
<dbReference type="Pfam" id="PF13579">
    <property type="entry name" value="Glyco_trans_4_4"/>
    <property type="match status" value="1"/>
</dbReference>
<evidence type="ECO:0000256" key="2">
    <source>
        <dbReference type="ARBA" id="ARBA00022679"/>
    </source>
</evidence>
<dbReference type="AlphaFoldDB" id="A0A4R4RXA0"/>
<evidence type="ECO:0000313" key="6">
    <source>
        <dbReference type="Proteomes" id="UP000295621"/>
    </source>
</evidence>
<keyword evidence="2 5" id="KW-0808">Transferase</keyword>
<feature type="compositionally biased region" description="Basic and acidic residues" evidence="3">
    <location>
        <begin position="1"/>
        <end position="21"/>
    </location>
</feature>
<dbReference type="InterPro" id="IPR028098">
    <property type="entry name" value="Glyco_trans_4-like_N"/>
</dbReference>
<evidence type="ECO:0000313" key="5">
    <source>
        <dbReference type="EMBL" id="TDC53542.1"/>
    </source>
</evidence>
<dbReference type="SUPFAM" id="SSF53756">
    <property type="entry name" value="UDP-Glycosyltransferase/glycogen phosphorylase"/>
    <property type="match status" value="1"/>
</dbReference>
<dbReference type="OrthoDB" id="509705at2"/>
<gene>
    <name evidence="5" type="ORF">E1212_05035</name>
</gene>
<protein>
    <submittedName>
        <fullName evidence="5">Glycosyltransferase</fullName>
    </submittedName>
</protein>
<organism evidence="5 6">
    <name type="scientific">Jiangella ureilytica</name>
    <dbReference type="NCBI Taxonomy" id="2530374"/>
    <lineage>
        <taxon>Bacteria</taxon>
        <taxon>Bacillati</taxon>
        <taxon>Actinomycetota</taxon>
        <taxon>Actinomycetes</taxon>
        <taxon>Jiangellales</taxon>
        <taxon>Jiangellaceae</taxon>
        <taxon>Jiangella</taxon>
    </lineage>
</organism>
<evidence type="ECO:0000259" key="4">
    <source>
        <dbReference type="Pfam" id="PF13579"/>
    </source>
</evidence>